<dbReference type="Proteomes" id="UP000326198">
    <property type="component" value="Unassembled WGS sequence"/>
</dbReference>
<gene>
    <name evidence="3" type="ORF">BDV26DRAFT_269512</name>
</gene>
<dbReference type="InterPro" id="IPR001466">
    <property type="entry name" value="Beta-lactam-related"/>
</dbReference>
<evidence type="ECO:0000313" key="4">
    <source>
        <dbReference type="Proteomes" id="UP000326198"/>
    </source>
</evidence>
<dbReference type="OrthoDB" id="5946976at2759"/>
<keyword evidence="4" id="KW-1185">Reference proteome</keyword>
<evidence type="ECO:0000259" key="2">
    <source>
        <dbReference type="Pfam" id="PF00144"/>
    </source>
</evidence>
<comment type="similarity">
    <text evidence="1">Belongs to the peptidase S12 family.</text>
</comment>
<dbReference type="Pfam" id="PF00144">
    <property type="entry name" value="Beta-lactamase"/>
    <property type="match status" value="1"/>
</dbReference>
<proteinExistence type="inferred from homology"/>
<protein>
    <submittedName>
        <fullName evidence="3">Beta-lactamase/transpeptidase-like protein</fullName>
    </submittedName>
</protein>
<accession>A0A5N7AZ99</accession>
<sequence length="425" mass="49039">MEKDFVRFLKCLPTSNHEGQWFNSWWMYNNYTYGLVAKVVEVVSGQSYAEYIRDHILKPLGMHATATGSNDVRESNNVAYPYVCPSVGDYHMLPSKCWPCDDHTPILAAMGMRSSINDMLVWSKAVLEAEKQETEDESHSFSTEGNPLRQMKKVRQAYWTRPVDDSFQHETTYCMGWLRVEILSSSIGMLSCNTDTRKRREHLKYILGTKSDLMLTICHNGVMNGSTAALYTFPKTQSAVVVLSNGLHSGDASDFRAQILIQALFNLQSYIDLLPLVRMEAEIPHQWYETGFASPWRQSQRLTDKERRRELYLGDYYGFDNSFCLSIVQRPDARPNENAPEADISLAVVFNGRATSICDLEFYKKDAYSFFPLSHENHLLTMYPLWCDYRMTILEFHVNEAEEVTGIRWLWDEDEEPATFAKKFA</sequence>
<name>A0A5N7AZ99_9EURO</name>
<dbReference type="Gene3D" id="3.40.710.10">
    <property type="entry name" value="DD-peptidase/beta-lactamase superfamily"/>
    <property type="match status" value="1"/>
</dbReference>
<feature type="domain" description="Beta-lactamase-related" evidence="2">
    <location>
        <begin position="22"/>
        <end position="258"/>
    </location>
</feature>
<dbReference type="SUPFAM" id="SSF56601">
    <property type="entry name" value="beta-lactamase/transpeptidase-like"/>
    <property type="match status" value="1"/>
</dbReference>
<evidence type="ECO:0000256" key="1">
    <source>
        <dbReference type="ARBA" id="ARBA00038215"/>
    </source>
</evidence>
<dbReference type="PANTHER" id="PTHR46825:SF14">
    <property type="entry name" value="BETA-LACTAMASE-RELATED DOMAIN-CONTAINING PROTEIN"/>
    <property type="match status" value="1"/>
</dbReference>
<dbReference type="EMBL" id="ML736279">
    <property type="protein sequence ID" value="KAE8374636.1"/>
    <property type="molecule type" value="Genomic_DNA"/>
</dbReference>
<dbReference type="PANTHER" id="PTHR46825">
    <property type="entry name" value="D-ALANYL-D-ALANINE-CARBOXYPEPTIDASE/ENDOPEPTIDASE AMPH"/>
    <property type="match status" value="1"/>
</dbReference>
<evidence type="ECO:0000313" key="3">
    <source>
        <dbReference type="EMBL" id="KAE8374636.1"/>
    </source>
</evidence>
<dbReference type="InterPro" id="IPR012338">
    <property type="entry name" value="Beta-lactam/transpept-like"/>
</dbReference>
<dbReference type="InterPro" id="IPR050491">
    <property type="entry name" value="AmpC-like"/>
</dbReference>
<reference evidence="3 4" key="1">
    <citation type="submission" date="2019-04" db="EMBL/GenBank/DDBJ databases">
        <title>Friends and foes A comparative genomics studyof 23 Aspergillus species from section Flavi.</title>
        <authorList>
            <consortium name="DOE Joint Genome Institute"/>
            <person name="Kjaerbolling I."/>
            <person name="Vesth T."/>
            <person name="Frisvad J.C."/>
            <person name="Nybo J.L."/>
            <person name="Theobald S."/>
            <person name="Kildgaard S."/>
            <person name="Isbrandt T."/>
            <person name="Kuo A."/>
            <person name="Sato A."/>
            <person name="Lyhne E.K."/>
            <person name="Kogle M.E."/>
            <person name="Wiebenga A."/>
            <person name="Kun R.S."/>
            <person name="Lubbers R.J."/>
            <person name="Makela M.R."/>
            <person name="Barry K."/>
            <person name="Chovatia M."/>
            <person name="Clum A."/>
            <person name="Daum C."/>
            <person name="Haridas S."/>
            <person name="He G."/>
            <person name="LaButti K."/>
            <person name="Lipzen A."/>
            <person name="Mondo S."/>
            <person name="Riley R."/>
            <person name="Salamov A."/>
            <person name="Simmons B.A."/>
            <person name="Magnuson J.K."/>
            <person name="Henrissat B."/>
            <person name="Mortensen U.H."/>
            <person name="Larsen T.O."/>
            <person name="Devries R.P."/>
            <person name="Grigoriev I.V."/>
            <person name="Machida M."/>
            <person name="Baker S.E."/>
            <person name="Andersen M.R."/>
        </authorList>
    </citation>
    <scope>NUCLEOTIDE SEQUENCE [LARGE SCALE GENOMIC DNA]</scope>
    <source>
        <strain evidence="3 4">IBT 29228</strain>
    </source>
</reference>
<organism evidence="3 4">
    <name type="scientific">Aspergillus bertholletiae</name>
    <dbReference type="NCBI Taxonomy" id="1226010"/>
    <lineage>
        <taxon>Eukaryota</taxon>
        <taxon>Fungi</taxon>
        <taxon>Dikarya</taxon>
        <taxon>Ascomycota</taxon>
        <taxon>Pezizomycotina</taxon>
        <taxon>Eurotiomycetes</taxon>
        <taxon>Eurotiomycetidae</taxon>
        <taxon>Eurotiales</taxon>
        <taxon>Aspergillaceae</taxon>
        <taxon>Aspergillus</taxon>
        <taxon>Aspergillus subgen. Circumdati</taxon>
    </lineage>
</organism>
<dbReference type="AlphaFoldDB" id="A0A5N7AZ99"/>